<dbReference type="InterPro" id="IPR036388">
    <property type="entry name" value="WH-like_DNA-bd_sf"/>
</dbReference>
<dbReference type="InterPro" id="IPR039425">
    <property type="entry name" value="RNA_pol_sigma-70-like"/>
</dbReference>
<dbReference type="GO" id="GO:0003677">
    <property type="term" value="F:DNA binding"/>
    <property type="evidence" value="ECO:0007669"/>
    <property type="project" value="InterPro"/>
</dbReference>
<feature type="region of interest" description="Disordered" evidence="5">
    <location>
        <begin position="325"/>
        <end position="468"/>
    </location>
</feature>
<evidence type="ECO:0000256" key="2">
    <source>
        <dbReference type="ARBA" id="ARBA00023015"/>
    </source>
</evidence>
<dbReference type="AlphaFoldDB" id="A0A9X3ER96"/>
<dbReference type="PANTHER" id="PTHR43133">
    <property type="entry name" value="RNA POLYMERASE ECF-TYPE SIGMA FACTO"/>
    <property type="match status" value="1"/>
</dbReference>
<comment type="caution">
    <text evidence="8">The sequence shown here is derived from an EMBL/GenBank/DDBJ whole genome shotgun (WGS) entry which is preliminary data.</text>
</comment>
<evidence type="ECO:0000313" key="9">
    <source>
        <dbReference type="Proteomes" id="UP001150924"/>
    </source>
</evidence>
<evidence type="ECO:0000259" key="6">
    <source>
        <dbReference type="Pfam" id="PF04542"/>
    </source>
</evidence>
<feature type="domain" description="RNA polymerase sigma factor 70 region 4 type 2" evidence="7">
    <location>
        <begin position="122"/>
        <end position="174"/>
    </location>
</feature>
<gene>
    <name evidence="8" type="ORF">OV079_06805</name>
</gene>
<feature type="region of interest" description="Disordered" evidence="5">
    <location>
        <begin position="270"/>
        <end position="312"/>
    </location>
</feature>
<name>A0A9X3ER96_9BACT</name>
<dbReference type="Pfam" id="PF08281">
    <property type="entry name" value="Sigma70_r4_2"/>
    <property type="match status" value="1"/>
</dbReference>
<feature type="domain" description="RNA polymerase sigma-70 region 2" evidence="6">
    <location>
        <begin position="29"/>
        <end position="95"/>
    </location>
</feature>
<feature type="compositionally biased region" description="Basic residues" evidence="5">
    <location>
        <begin position="350"/>
        <end position="361"/>
    </location>
</feature>
<dbReference type="InterPro" id="IPR013249">
    <property type="entry name" value="RNA_pol_sigma70_r4_t2"/>
</dbReference>
<dbReference type="EMBL" id="JAPNKE010000002">
    <property type="protein sequence ID" value="MCY1005286.1"/>
    <property type="molecule type" value="Genomic_DNA"/>
</dbReference>
<keyword evidence="4" id="KW-0804">Transcription</keyword>
<dbReference type="PANTHER" id="PTHR43133:SF25">
    <property type="entry name" value="RNA POLYMERASE SIGMA FACTOR RFAY-RELATED"/>
    <property type="match status" value="1"/>
</dbReference>
<dbReference type="InterPro" id="IPR007627">
    <property type="entry name" value="RNA_pol_sigma70_r2"/>
</dbReference>
<comment type="similarity">
    <text evidence="1">Belongs to the sigma-70 factor family. ECF subfamily.</text>
</comment>
<proteinExistence type="inferred from homology"/>
<evidence type="ECO:0000256" key="4">
    <source>
        <dbReference type="ARBA" id="ARBA00023163"/>
    </source>
</evidence>
<evidence type="ECO:0000256" key="3">
    <source>
        <dbReference type="ARBA" id="ARBA00023082"/>
    </source>
</evidence>
<reference evidence="8" key="1">
    <citation type="submission" date="2022-11" db="EMBL/GenBank/DDBJ databases">
        <title>Minimal conservation of predation-associated metabolite biosynthetic gene clusters underscores biosynthetic potential of Myxococcota including descriptions for ten novel species: Archangium lansinium sp. nov., Myxococcus landrumus sp. nov., Nannocystis bai.</title>
        <authorList>
            <person name="Ahearne A."/>
            <person name="Stevens C."/>
            <person name="Phillips K."/>
        </authorList>
    </citation>
    <scope>NUCLEOTIDE SEQUENCE</scope>
    <source>
        <strain evidence="8">Na p29</strain>
    </source>
</reference>
<feature type="compositionally biased region" description="Low complexity" evidence="5">
    <location>
        <begin position="379"/>
        <end position="395"/>
    </location>
</feature>
<dbReference type="InterPro" id="IPR013324">
    <property type="entry name" value="RNA_pol_sigma_r3/r4-like"/>
</dbReference>
<dbReference type="InterPro" id="IPR013325">
    <property type="entry name" value="RNA_pol_sigma_r2"/>
</dbReference>
<feature type="compositionally biased region" description="Basic and acidic residues" evidence="5">
    <location>
        <begin position="407"/>
        <end position="417"/>
    </location>
</feature>
<dbReference type="GO" id="GO:0016987">
    <property type="term" value="F:sigma factor activity"/>
    <property type="evidence" value="ECO:0007669"/>
    <property type="project" value="UniProtKB-KW"/>
</dbReference>
<dbReference type="GO" id="GO:0006352">
    <property type="term" value="P:DNA-templated transcription initiation"/>
    <property type="evidence" value="ECO:0007669"/>
    <property type="project" value="InterPro"/>
</dbReference>
<feature type="compositionally biased region" description="Basic and acidic residues" evidence="5">
    <location>
        <begin position="451"/>
        <end position="468"/>
    </location>
</feature>
<evidence type="ECO:0000259" key="7">
    <source>
        <dbReference type="Pfam" id="PF08281"/>
    </source>
</evidence>
<dbReference type="SUPFAM" id="SSF88659">
    <property type="entry name" value="Sigma3 and sigma4 domains of RNA polymerase sigma factors"/>
    <property type="match status" value="1"/>
</dbReference>
<feature type="compositionally biased region" description="Basic residues" evidence="5">
    <location>
        <begin position="368"/>
        <end position="378"/>
    </location>
</feature>
<keyword evidence="9" id="KW-1185">Reference proteome</keyword>
<evidence type="ECO:0000256" key="5">
    <source>
        <dbReference type="SAM" id="MobiDB-lite"/>
    </source>
</evidence>
<protein>
    <submittedName>
        <fullName evidence="8">Sigma-70 family RNA polymerase sigma factor</fullName>
    </submittedName>
</protein>
<keyword evidence="3" id="KW-0731">Sigma factor</keyword>
<dbReference type="Gene3D" id="1.10.10.10">
    <property type="entry name" value="Winged helix-like DNA-binding domain superfamily/Winged helix DNA-binding domain"/>
    <property type="match status" value="1"/>
</dbReference>
<dbReference type="Proteomes" id="UP001150924">
    <property type="component" value="Unassembled WGS sequence"/>
</dbReference>
<sequence length="468" mass="50907">MTETVSVGDSPHGPMLLASDREARFRAIYDREFQFVWSAAKHFGVPAAARDDVVQDVFLTAYRRFDQVHYQVSARAWLYGVTRRVASHWHRGVARRTRRIAALGDLTGHVGEAPQERHDAARLLERLLAGLPRGTREVWELTELLGMSGPEIAAELELPLNTVYSRLRLARARLLELAASPELLAAEVAETRRREAPPADAASRTWAVMVPLFGHGKLATVAAAWTTARAGVMTTLVVAGATTVVAVAPRQAPGRAAAQVEDLSARTASARAAGGLSRETATLPPADISRETASPPLSDMSRETAALPPARDDLAREVGLLDRARARLDARDPAGAARPRRPRAPVPARRPPRRPRGRRGRAPVPARPPRRRRGRRPAPGRAPARLGARPPLRALRLPRRRAALSSERARSGPQDRRRPPRAPAGSTRRAPAAEPLAGPLHSSGPSVTSMKRREASEHLARTIAVRDP</sequence>
<dbReference type="InterPro" id="IPR014284">
    <property type="entry name" value="RNA_pol_sigma-70_dom"/>
</dbReference>
<dbReference type="RefSeq" id="WP_267766933.1">
    <property type="nucleotide sequence ID" value="NZ_JAPNKE010000002.1"/>
</dbReference>
<organism evidence="8 9">
    <name type="scientific">Nannocystis pusilla</name>
    <dbReference type="NCBI Taxonomy" id="889268"/>
    <lineage>
        <taxon>Bacteria</taxon>
        <taxon>Pseudomonadati</taxon>
        <taxon>Myxococcota</taxon>
        <taxon>Polyangia</taxon>
        <taxon>Nannocystales</taxon>
        <taxon>Nannocystaceae</taxon>
        <taxon>Nannocystis</taxon>
    </lineage>
</organism>
<keyword evidence="2" id="KW-0805">Transcription regulation</keyword>
<accession>A0A9X3ER96</accession>
<dbReference type="NCBIfam" id="TIGR02937">
    <property type="entry name" value="sigma70-ECF"/>
    <property type="match status" value="1"/>
</dbReference>
<evidence type="ECO:0000313" key="8">
    <source>
        <dbReference type="EMBL" id="MCY1005286.1"/>
    </source>
</evidence>
<dbReference type="SUPFAM" id="SSF88946">
    <property type="entry name" value="Sigma2 domain of RNA polymerase sigma factors"/>
    <property type="match status" value="1"/>
</dbReference>
<feature type="compositionally biased region" description="Low complexity" evidence="5">
    <location>
        <begin position="423"/>
        <end position="433"/>
    </location>
</feature>
<evidence type="ECO:0000256" key="1">
    <source>
        <dbReference type="ARBA" id="ARBA00010641"/>
    </source>
</evidence>
<dbReference type="Pfam" id="PF04542">
    <property type="entry name" value="Sigma70_r2"/>
    <property type="match status" value="1"/>
</dbReference>
<dbReference type="Gene3D" id="1.10.1740.10">
    <property type="match status" value="1"/>
</dbReference>